<feature type="region of interest" description="Disordered" evidence="11">
    <location>
        <begin position="208"/>
        <end position="251"/>
    </location>
</feature>
<evidence type="ECO:0000256" key="4">
    <source>
        <dbReference type="ARBA" id="ARBA00022517"/>
    </source>
</evidence>
<keyword evidence="13" id="KW-1185">Reference proteome</keyword>
<feature type="compositionally biased region" description="Basic and acidic residues" evidence="11">
    <location>
        <begin position="13"/>
        <end position="23"/>
    </location>
</feature>
<dbReference type="GO" id="GO:0005730">
    <property type="term" value="C:nucleolus"/>
    <property type="evidence" value="ECO:0007669"/>
    <property type="project" value="UniProtKB-SubCell"/>
</dbReference>
<evidence type="ECO:0000256" key="7">
    <source>
        <dbReference type="ARBA" id="ARBA00023242"/>
    </source>
</evidence>
<dbReference type="EMBL" id="JABEXW010000323">
    <property type="protein sequence ID" value="KAF4965854.1"/>
    <property type="molecule type" value="Genomic_DNA"/>
</dbReference>
<feature type="compositionally biased region" description="Acidic residues" evidence="11">
    <location>
        <begin position="24"/>
        <end position="44"/>
    </location>
</feature>
<proteinExistence type="inferred from homology"/>
<protein>
    <recommendedName>
        <fullName evidence="10">rRNA biogenesis protein RRP36</fullName>
    </recommendedName>
</protein>
<evidence type="ECO:0000256" key="8">
    <source>
        <dbReference type="ARBA" id="ARBA00023274"/>
    </source>
</evidence>
<dbReference type="Pfam" id="PF06102">
    <property type="entry name" value="RRP36"/>
    <property type="match status" value="1"/>
</dbReference>
<comment type="subunit">
    <text evidence="3 10">Associates with 90S and pre-40S pre-ribosomal particles.</text>
</comment>
<dbReference type="InterPro" id="IPR009292">
    <property type="entry name" value="RRP36"/>
</dbReference>
<keyword evidence="7 10" id="KW-0539">Nucleus</keyword>
<sequence length="425" mass="48493">MAFKRKPSSSLGLERRVRPRREDEWQEEPQSENSSSEDEDEVEEEGIRGAYDDDEDEDEDEEEEDQASEDGSEDESEPDQDAPKLDLSSVSFGALAKAQESLPSGRKSKSKQSDDVETPQTGVPAPRKSTRSKDDPKPKRSSKHAPQEQTSKKPVSRRREILPDNRRQARDPRFDPLVGRVDEEKASKAYAFLDEYRDKEMADLRVQIKKTKNVNEKENLKRQLQSMESRQKANKRRQDSENLLKEHRKKEKELVAQGKTPFYLKKSEQKKQLLVNRYEGMSKGQVDRAIERKRKKVAGKEKKELDFLERGRASGTLKHCLLVTQLLWGELLIARSGPFEERISTCLGPDPVLGDKSSRLPSTDIDQPVLVDCEGERHHVVVSEDHIRTVHANVRVLTDADEGAGLFDCCQGHVAKRCLKEVEVL</sequence>
<evidence type="ECO:0000256" key="5">
    <source>
        <dbReference type="ARBA" id="ARBA00022552"/>
    </source>
</evidence>
<evidence type="ECO:0000256" key="1">
    <source>
        <dbReference type="ARBA" id="ARBA00004604"/>
    </source>
</evidence>
<evidence type="ECO:0000256" key="3">
    <source>
        <dbReference type="ARBA" id="ARBA00011167"/>
    </source>
</evidence>
<organism evidence="12 13">
    <name type="scientific">Fusarium sarcochroum</name>
    <dbReference type="NCBI Taxonomy" id="1208366"/>
    <lineage>
        <taxon>Eukaryota</taxon>
        <taxon>Fungi</taxon>
        <taxon>Dikarya</taxon>
        <taxon>Ascomycota</taxon>
        <taxon>Pezizomycotina</taxon>
        <taxon>Sordariomycetes</taxon>
        <taxon>Hypocreomycetidae</taxon>
        <taxon>Hypocreales</taxon>
        <taxon>Nectriaceae</taxon>
        <taxon>Fusarium</taxon>
        <taxon>Fusarium lateritium species complex</taxon>
    </lineage>
</organism>
<evidence type="ECO:0000256" key="2">
    <source>
        <dbReference type="ARBA" id="ARBA00009418"/>
    </source>
</evidence>
<dbReference type="GO" id="GO:0000462">
    <property type="term" value="P:maturation of SSU-rRNA from tricistronic rRNA transcript (SSU-rRNA, 5.8S rRNA, LSU-rRNA)"/>
    <property type="evidence" value="ECO:0007669"/>
    <property type="project" value="TreeGrafter"/>
</dbReference>
<dbReference type="OrthoDB" id="448446at2759"/>
<dbReference type="AlphaFoldDB" id="A0A8H4X9E5"/>
<keyword evidence="5 10" id="KW-0698">rRNA processing</keyword>
<feature type="compositionally biased region" description="Acidic residues" evidence="11">
    <location>
        <begin position="52"/>
        <end position="80"/>
    </location>
</feature>
<feature type="compositionally biased region" description="Basic and acidic residues" evidence="11">
    <location>
        <begin position="236"/>
        <end position="245"/>
    </location>
</feature>
<dbReference type="Proteomes" id="UP000622797">
    <property type="component" value="Unassembled WGS sequence"/>
</dbReference>
<comment type="subcellular location">
    <subcellularLocation>
        <location evidence="1 10">Nucleus</location>
        <location evidence="1 10">Nucleolus</location>
    </subcellularLocation>
</comment>
<keyword evidence="4 10" id="KW-0690">Ribosome biogenesis</keyword>
<reference evidence="12" key="1">
    <citation type="journal article" date="2020" name="BMC Genomics">
        <title>Correction to: Identification and distribution of gene clusters required for synthesis of sphingolipid metabolism inhibitors in diverse species of the filamentous fungus Fusarium.</title>
        <authorList>
            <person name="Kim H.S."/>
            <person name="Lohmar J.M."/>
            <person name="Busman M."/>
            <person name="Brown D.W."/>
            <person name="Naumann T.A."/>
            <person name="Divon H.H."/>
            <person name="Lysoe E."/>
            <person name="Uhlig S."/>
            <person name="Proctor R.H."/>
        </authorList>
    </citation>
    <scope>NUCLEOTIDE SEQUENCE</scope>
    <source>
        <strain evidence="12">NRRL 20472</strain>
    </source>
</reference>
<accession>A0A8H4X9E5</accession>
<dbReference type="GO" id="GO:0030686">
    <property type="term" value="C:90S preribosome"/>
    <property type="evidence" value="ECO:0007669"/>
    <property type="project" value="TreeGrafter"/>
</dbReference>
<evidence type="ECO:0000256" key="11">
    <source>
        <dbReference type="SAM" id="MobiDB-lite"/>
    </source>
</evidence>
<gene>
    <name evidence="12" type="ORF">FSARC_6374</name>
</gene>
<evidence type="ECO:0000256" key="9">
    <source>
        <dbReference type="ARBA" id="ARBA00025053"/>
    </source>
</evidence>
<comment type="function">
    <text evidence="9 10">Component of the 90S pre-ribosome involved in the maturation of rRNAs. Required for early cleavages of the pre-RNAs in the 40S ribosomal subunit maturation pathway.</text>
</comment>
<keyword evidence="8 10" id="KW-0687">Ribonucleoprotein</keyword>
<feature type="compositionally biased region" description="Basic and acidic residues" evidence="11">
    <location>
        <begin position="157"/>
        <end position="182"/>
    </location>
</feature>
<feature type="region of interest" description="Disordered" evidence="11">
    <location>
        <begin position="1"/>
        <end position="182"/>
    </location>
</feature>
<evidence type="ECO:0000313" key="12">
    <source>
        <dbReference type="EMBL" id="KAF4965854.1"/>
    </source>
</evidence>
<evidence type="ECO:0000256" key="6">
    <source>
        <dbReference type="ARBA" id="ARBA00023054"/>
    </source>
</evidence>
<evidence type="ECO:0000313" key="13">
    <source>
        <dbReference type="Proteomes" id="UP000622797"/>
    </source>
</evidence>
<comment type="similarity">
    <text evidence="2 10">Belongs to the RRP36 family.</text>
</comment>
<keyword evidence="6" id="KW-0175">Coiled coil</keyword>
<dbReference type="PANTHER" id="PTHR21738">
    <property type="entry name" value="RIBOSOMAL RNA PROCESSING PROTEIN 36 HOMOLOG"/>
    <property type="match status" value="1"/>
</dbReference>
<evidence type="ECO:0000256" key="10">
    <source>
        <dbReference type="RuleBase" id="RU368027"/>
    </source>
</evidence>
<name>A0A8H4X9E5_9HYPO</name>
<dbReference type="PANTHER" id="PTHR21738:SF0">
    <property type="entry name" value="RIBOSOMAL RNA PROCESSING PROTEIN 36 HOMOLOG"/>
    <property type="match status" value="1"/>
</dbReference>
<comment type="caution">
    <text evidence="12">The sequence shown here is derived from an EMBL/GenBank/DDBJ whole genome shotgun (WGS) entry which is preliminary data.</text>
</comment>
<reference evidence="12" key="2">
    <citation type="submission" date="2020-05" db="EMBL/GenBank/DDBJ databases">
        <authorList>
            <person name="Kim H.-S."/>
            <person name="Proctor R.H."/>
            <person name="Brown D.W."/>
        </authorList>
    </citation>
    <scope>NUCLEOTIDE SEQUENCE</scope>
    <source>
        <strain evidence="12">NRRL 20472</strain>
    </source>
</reference>